<feature type="repeat" description="WD" evidence="3">
    <location>
        <begin position="936"/>
        <end position="977"/>
    </location>
</feature>
<evidence type="ECO:0000256" key="3">
    <source>
        <dbReference type="PROSITE-ProRule" id="PRU00221"/>
    </source>
</evidence>
<feature type="repeat" description="WD" evidence="3">
    <location>
        <begin position="1265"/>
        <end position="1305"/>
    </location>
</feature>
<evidence type="ECO:0000256" key="2">
    <source>
        <dbReference type="ARBA" id="ARBA00022737"/>
    </source>
</evidence>
<protein>
    <recommendedName>
        <fullName evidence="4">NACHT N-terminal Helical domain-containing protein</fullName>
    </recommendedName>
</protein>
<dbReference type="InterPro" id="IPR054737">
    <property type="entry name" value="NNH6"/>
</dbReference>
<keyword evidence="1 3" id="KW-0853">WD repeat</keyword>
<evidence type="ECO:0000259" key="4">
    <source>
        <dbReference type="Pfam" id="PF22737"/>
    </source>
</evidence>
<feature type="repeat" description="WD" evidence="3">
    <location>
        <begin position="1347"/>
        <end position="1388"/>
    </location>
</feature>
<accession>A0A229RA26</accession>
<dbReference type="CDD" id="cd00200">
    <property type="entry name" value="WD40"/>
    <property type="match status" value="2"/>
</dbReference>
<dbReference type="InterPro" id="IPR018391">
    <property type="entry name" value="PQQ_b-propeller_rpt"/>
</dbReference>
<comment type="caution">
    <text evidence="5">The sequence shown here is derived from an EMBL/GenBank/DDBJ whole genome shotgun (WGS) entry which is preliminary data.</text>
</comment>
<gene>
    <name evidence="5" type="ORF">CFP75_38270</name>
</gene>
<reference evidence="5 6" key="1">
    <citation type="submission" date="2017-07" db="EMBL/GenBank/DDBJ databases">
        <title>Amycolatopsis alba DSM 44262 Genome sequencing and assembly.</title>
        <authorList>
            <person name="Kaur N."/>
            <person name="Mayilraj S."/>
        </authorList>
    </citation>
    <scope>NUCLEOTIDE SEQUENCE [LARGE SCALE GENOMIC DNA]</scope>
    <source>
        <strain evidence="5 6">DSM 44262</strain>
    </source>
</reference>
<feature type="repeat" description="WD" evidence="3">
    <location>
        <begin position="1060"/>
        <end position="1100"/>
    </location>
</feature>
<dbReference type="InterPro" id="IPR019775">
    <property type="entry name" value="WD40_repeat_CS"/>
</dbReference>
<dbReference type="InterPro" id="IPR027417">
    <property type="entry name" value="P-loop_NTPase"/>
</dbReference>
<dbReference type="PROSITE" id="PS00678">
    <property type="entry name" value="WD_REPEATS_1"/>
    <property type="match status" value="4"/>
</dbReference>
<dbReference type="SUPFAM" id="SSF141571">
    <property type="entry name" value="Pentapeptide repeat-like"/>
    <property type="match status" value="1"/>
</dbReference>
<dbReference type="RefSeq" id="WP_093976668.1">
    <property type="nucleotide sequence ID" value="NZ_NMQU01000148.1"/>
</dbReference>
<dbReference type="InterPro" id="IPR001680">
    <property type="entry name" value="WD40_rpt"/>
</dbReference>
<dbReference type="InterPro" id="IPR011044">
    <property type="entry name" value="Quino_amine_DH_bsu"/>
</dbReference>
<feature type="repeat" description="WD" evidence="3">
    <location>
        <begin position="1430"/>
        <end position="1470"/>
    </location>
</feature>
<name>A0A229RA26_AMYAL</name>
<dbReference type="Gene3D" id="3.40.50.300">
    <property type="entry name" value="P-loop containing nucleotide triphosphate hydrolases"/>
    <property type="match status" value="1"/>
</dbReference>
<dbReference type="InterPro" id="IPR001646">
    <property type="entry name" value="5peptide_repeat"/>
</dbReference>
<dbReference type="SMART" id="SM00564">
    <property type="entry name" value="PQQ"/>
    <property type="match status" value="8"/>
</dbReference>
<keyword evidence="6" id="KW-1185">Reference proteome</keyword>
<feature type="repeat" description="WD" evidence="3">
    <location>
        <begin position="1019"/>
        <end position="1059"/>
    </location>
</feature>
<feature type="repeat" description="WD" evidence="3">
    <location>
        <begin position="1183"/>
        <end position="1223"/>
    </location>
</feature>
<dbReference type="InterPro" id="IPR020472">
    <property type="entry name" value="WD40_PAC1"/>
</dbReference>
<dbReference type="PANTHER" id="PTHR19879:SF9">
    <property type="entry name" value="TRANSCRIPTION INITIATION FACTOR TFIID SUBUNIT 5"/>
    <property type="match status" value="1"/>
</dbReference>
<dbReference type="Gene3D" id="2.130.10.10">
    <property type="entry name" value="YVTN repeat-like/Quinoprotein amine dehydrogenase"/>
    <property type="match status" value="6"/>
</dbReference>
<dbReference type="PROSITE" id="PS50082">
    <property type="entry name" value="WD_REPEATS_2"/>
    <property type="match status" value="14"/>
</dbReference>
<dbReference type="Pfam" id="PF00400">
    <property type="entry name" value="WD40"/>
    <property type="match status" value="15"/>
</dbReference>
<feature type="repeat" description="WD" evidence="3">
    <location>
        <begin position="1389"/>
        <end position="1429"/>
    </location>
</feature>
<dbReference type="Gene3D" id="2.160.20.80">
    <property type="entry name" value="E3 ubiquitin-protein ligase SopA"/>
    <property type="match status" value="1"/>
</dbReference>
<dbReference type="EMBL" id="NMQU01000148">
    <property type="protein sequence ID" value="OXM43425.1"/>
    <property type="molecule type" value="Genomic_DNA"/>
</dbReference>
<dbReference type="SUPFAM" id="SSF50978">
    <property type="entry name" value="WD40 repeat-like"/>
    <property type="match status" value="2"/>
</dbReference>
<dbReference type="Pfam" id="PF00805">
    <property type="entry name" value="Pentapeptide"/>
    <property type="match status" value="1"/>
</dbReference>
<feature type="domain" description="NACHT N-terminal Helical" evidence="4">
    <location>
        <begin position="6"/>
        <end position="116"/>
    </location>
</feature>
<dbReference type="SMART" id="SM00320">
    <property type="entry name" value="WD40"/>
    <property type="match status" value="15"/>
</dbReference>
<dbReference type="InterPro" id="IPR015943">
    <property type="entry name" value="WD40/YVTN_repeat-like_dom_sf"/>
</dbReference>
<dbReference type="InterPro" id="IPR036322">
    <property type="entry name" value="WD40_repeat_dom_sf"/>
</dbReference>
<dbReference type="Proteomes" id="UP000215563">
    <property type="component" value="Unassembled WGS sequence"/>
</dbReference>
<evidence type="ECO:0000313" key="6">
    <source>
        <dbReference type="Proteomes" id="UP000215563"/>
    </source>
</evidence>
<keyword evidence="2" id="KW-0677">Repeat</keyword>
<dbReference type="PROSITE" id="PS50294">
    <property type="entry name" value="WD_REPEATS_REGION"/>
    <property type="match status" value="7"/>
</dbReference>
<feature type="repeat" description="WD" evidence="3">
    <location>
        <begin position="978"/>
        <end position="1018"/>
    </location>
</feature>
<feature type="repeat" description="WD" evidence="3">
    <location>
        <begin position="1471"/>
        <end position="1512"/>
    </location>
</feature>
<proteinExistence type="predicted"/>
<dbReference type="PRINTS" id="PR00320">
    <property type="entry name" value="GPROTEINBRPT"/>
</dbReference>
<feature type="repeat" description="WD" evidence="3">
    <location>
        <begin position="1224"/>
        <end position="1264"/>
    </location>
</feature>
<dbReference type="Pfam" id="PF22737">
    <property type="entry name" value="NNH6"/>
    <property type="match status" value="1"/>
</dbReference>
<dbReference type="SUPFAM" id="SSF50969">
    <property type="entry name" value="YVTN repeat-like/Quinoprotein amine dehydrogenase"/>
    <property type="match status" value="1"/>
</dbReference>
<feature type="repeat" description="WD" evidence="3">
    <location>
        <begin position="1306"/>
        <end position="1346"/>
    </location>
</feature>
<organism evidence="5 6">
    <name type="scientific">Amycolatopsis alba DSM 44262</name>
    <dbReference type="NCBI Taxonomy" id="1125972"/>
    <lineage>
        <taxon>Bacteria</taxon>
        <taxon>Bacillati</taxon>
        <taxon>Actinomycetota</taxon>
        <taxon>Actinomycetes</taxon>
        <taxon>Pseudonocardiales</taxon>
        <taxon>Pseudonocardiaceae</taxon>
        <taxon>Amycolatopsis</taxon>
    </lineage>
</organism>
<evidence type="ECO:0000256" key="1">
    <source>
        <dbReference type="ARBA" id="ARBA00022574"/>
    </source>
</evidence>
<feature type="repeat" description="WD" evidence="3">
    <location>
        <begin position="1101"/>
        <end position="1141"/>
    </location>
</feature>
<evidence type="ECO:0000313" key="5">
    <source>
        <dbReference type="EMBL" id="OXM43425.1"/>
    </source>
</evidence>
<feature type="repeat" description="WD" evidence="3">
    <location>
        <begin position="894"/>
        <end position="935"/>
    </location>
</feature>
<sequence>MQRISPATARARLLRVPLSAVDRTAMSVLLDAMGTADELTVEQVQHLLFAERTPAAGTKALERLVKQVNTDAVDKGADLQIQVHGAKKLGARGRTLSFWAERDDVVGAPLREHEAVRDVLIEDRKATVLGPRRLVLCNAPADDATAGPLWDLLFEALVGEQHGIAVWRSDKDVLAGDDRERQFRMEVAGSELVVVAVSNAWYAQPALGEPLRTYSGSFGPTVMPVLLRPTSSRAGGFETKTIYPSGSQAVPFIGLRNPARDKWVNGLVEHIHRQLDRASAKPLDMGTKDRRILKETCGDQFFDLHGRPGGMDPNTVDGAHDQERRVEDVVAYLMEWARDPDSAPLAALLGEYGTGKTITCQELTERLQAQPAPLRPEPLYFDLRRLGNLSNIVPPLPAILTECINHGWAANNMRLPSGEEVIARAQNVPTLFIIDGLDEVLVRLDAAQGADFTHELLKLRPIRVKSKGTVYAPFAGVDTKVLLSCRTHYFRSLREQSRHFLEYDRDLATAEDYVALLLLPLTDMQIRGYLNKALPDQDVAQVMDMLGAVHDLSDLATRPYTLTKVAAQIPFIEDRLSQQRPVHAATIYRQVLRDWLERDRGKHRLRSDHKLTLMARLAAWSWRRGARRVDSADLDDWLDEQLATDPALGRRYGNISRDQLEEDLRTATFVVRNDHSGPDRPDFQFAHSSIHEYFLAQYLCDAIHNDRREDWCLPHPSVETLDFLGQLIADDDDQEALRATLNRWRTSYLEGASELWLRYALHARAHERPHPTLAGCDLSGARLRGWEFIGTRAAPLIFTAANLAGADLRETRWGHVDLTRTRLEAARLERSVLHETAIVNGTLRNADLTGAFLHRCRLDNTDLTGVNTNQLRHVHSGDYLPTPQPPVRTQLRSVTRHSGSVRGVVFSPDGARLAAASSDGTVLIWDVSTGENLHTLTAGDGLLRGVVFSPDGARLAAAGTDGTVLIWDVSTGENLHTLTAHAGPVHDVVFSPDGRRLAAAGRHAARIWDVSTGETLHTFTAHAGPVRGVVFSPDGRRLAAAGGRTVVIWDVSTGETLHTFTAHAGPVRGVVFSPDGTRLAAAGDGTVLIWDVSTGETLHTFTAHAGPVEGVVFSPDGTRLAAAGDGTVLIWDVSTGETLHTPTAQDGRVEGVVFSPDGRRLAVAGRRVVLIWDVSTGETLHTFTAHAGPVRGVAFSPDGTRLATASSGTARIWDLSTGETLHTFTAHIAMGQDVAFSPDGTRLATASSGTARIWDLSTGENLHTLTAHTDWVWGVAFSPDGRRLAAAGRRVVVIWDVSTGETLHTFTAHAGPVRGVVFSPDGTRLAAAGRHAVVIWDVSTGETLHTFTAHAGLVHDVAFSPDGTRLATASGDGTVLIWDVSTGETLHTFTAHAGPVRGVVFSPDGRRLGTVGRRTARIWDVSTGETLHTFTAHAGPVRGVVFSPDGTRLAAAGGRTVVIWDVSTGETLHTFTAHAGLVYDVAFSPDGTRLATASDDNTTRIWDTSTGQLDLLLASFSRTSTASWSPGRDTLLSTTGDAWLFLRAACFDSQNRLVGLQPYELYYNESGSTAAS</sequence>
<dbReference type="PANTHER" id="PTHR19879">
    <property type="entry name" value="TRANSCRIPTION INITIATION FACTOR TFIID"/>
    <property type="match status" value="1"/>
</dbReference>